<gene>
    <name evidence="1" type="ORF">NOF53_14890</name>
</gene>
<dbReference type="EMBL" id="JANFQF010000011">
    <property type="protein sequence ID" value="MCQ4120440.1"/>
    <property type="molecule type" value="Genomic_DNA"/>
</dbReference>
<dbReference type="RefSeq" id="WP_255969793.1">
    <property type="nucleotide sequence ID" value="NZ_JANFQF010000011.1"/>
</dbReference>
<evidence type="ECO:0000313" key="1">
    <source>
        <dbReference type="EMBL" id="MCQ4120440.1"/>
    </source>
</evidence>
<organism evidence="1 2">
    <name type="scientific">Rhodococcus tibetensis</name>
    <dbReference type="NCBI Taxonomy" id="2965064"/>
    <lineage>
        <taxon>Bacteria</taxon>
        <taxon>Bacillati</taxon>
        <taxon>Actinomycetota</taxon>
        <taxon>Actinomycetes</taxon>
        <taxon>Mycobacteriales</taxon>
        <taxon>Nocardiaceae</taxon>
        <taxon>Rhodococcus</taxon>
    </lineage>
</organism>
<reference evidence="1 2" key="1">
    <citation type="submission" date="2022-07" db="EMBL/GenBank/DDBJ databases">
        <title>Degradation activity of malathion, p-nitrophenol and potential low-temperature adaptation strategy of Rhodococcus sp. FXJ9.536.</title>
        <authorList>
            <person name="Huang J."/>
            <person name="Huang Y."/>
        </authorList>
    </citation>
    <scope>NUCLEOTIDE SEQUENCE [LARGE SCALE GENOMIC DNA]</scope>
    <source>
        <strain evidence="1 2">FXJ9.536</strain>
    </source>
</reference>
<accession>A0ABT1QDW3</accession>
<keyword evidence="2" id="KW-1185">Reference proteome</keyword>
<evidence type="ECO:0000313" key="2">
    <source>
        <dbReference type="Proteomes" id="UP001524501"/>
    </source>
</evidence>
<name>A0ABT1QDW3_9NOCA</name>
<comment type="caution">
    <text evidence="1">The sequence shown here is derived from an EMBL/GenBank/DDBJ whole genome shotgun (WGS) entry which is preliminary data.</text>
</comment>
<protein>
    <submittedName>
        <fullName evidence="1">Uncharacterized protein</fullName>
    </submittedName>
</protein>
<proteinExistence type="predicted"/>
<dbReference type="Proteomes" id="UP001524501">
    <property type="component" value="Unassembled WGS sequence"/>
</dbReference>
<sequence>MTPPDRRAIADYLAALSEDELTRLITEARDTGEAMRAFTRNIFSTDSED</sequence>